<dbReference type="VEuPathDB" id="MicrosporidiaDB:NAPIS_ORF01493"/>
<dbReference type="Proteomes" id="UP000053780">
    <property type="component" value="Unassembled WGS sequence"/>
</dbReference>
<evidence type="ECO:0000313" key="2">
    <source>
        <dbReference type="EMBL" id="EQB60939.1"/>
    </source>
</evidence>
<proteinExistence type="predicted"/>
<sequence>MISTIIFIFLCISNETRSEAFNTNNNLYRLDFNNLLNNGTFDKLLNSKKTELEEQLCIKEICNKKVNNFIEKMISIFSLKNSKTFDIIRDENTTNFIFISIFFEEELMPRIKNFNKIIEIYFKEILSIQFEEFVNNKNFLNGQFYLKHLNLQEAFNKKITYEKK</sequence>
<dbReference type="AlphaFoldDB" id="T0L8X8"/>
<protein>
    <submittedName>
        <fullName evidence="2">Uncharacterized protein</fullName>
    </submittedName>
</protein>
<name>T0L8X8_9MICR</name>
<organism evidence="2 3">
    <name type="scientific">Vairimorpha apis BRL 01</name>
    <dbReference type="NCBI Taxonomy" id="1037528"/>
    <lineage>
        <taxon>Eukaryota</taxon>
        <taxon>Fungi</taxon>
        <taxon>Fungi incertae sedis</taxon>
        <taxon>Microsporidia</taxon>
        <taxon>Nosematidae</taxon>
        <taxon>Vairimorpha</taxon>
    </lineage>
</organism>
<dbReference type="EMBL" id="KE647202">
    <property type="protein sequence ID" value="EQB60939.1"/>
    <property type="molecule type" value="Genomic_DNA"/>
</dbReference>
<evidence type="ECO:0000313" key="3">
    <source>
        <dbReference type="Proteomes" id="UP000053780"/>
    </source>
</evidence>
<feature type="chain" id="PRO_5004579850" evidence="1">
    <location>
        <begin position="19"/>
        <end position="164"/>
    </location>
</feature>
<keyword evidence="1" id="KW-0732">Signal</keyword>
<evidence type="ECO:0000256" key="1">
    <source>
        <dbReference type="SAM" id="SignalP"/>
    </source>
</evidence>
<accession>T0L8X8</accession>
<dbReference type="HOGENOM" id="CLU_1619516_0_0_1"/>
<gene>
    <name evidence="2" type="ORF">NAPIS_ORF01493</name>
</gene>
<feature type="signal peptide" evidence="1">
    <location>
        <begin position="1"/>
        <end position="18"/>
    </location>
</feature>
<reference evidence="2 3" key="1">
    <citation type="journal article" date="2013" name="BMC Genomics">
        <title>Genome sequencing and comparative genomics of honey bee microsporidia, Nosema apis reveal novel insights into host-parasite interactions.</title>
        <authorList>
            <person name="Chen Yp."/>
            <person name="Pettis J.S."/>
            <person name="Zhao Y."/>
            <person name="Liu X."/>
            <person name="Tallon L.J."/>
            <person name="Sadzewicz L.D."/>
            <person name="Li R."/>
            <person name="Zheng H."/>
            <person name="Huang S."/>
            <person name="Zhang X."/>
            <person name="Hamilton M.C."/>
            <person name="Pernal S.F."/>
            <person name="Melathopoulos A.P."/>
            <person name="Yan X."/>
            <person name="Evans J.D."/>
        </authorList>
    </citation>
    <scope>NUCLEOTIDE SEQUENCE [LARGE SCALE GENOMIC DNA]</scope>
    <source>
        <strain evidence="2 3">BRL 01</strain>
    </source>
</reference>
<keyword evidence="3" id="KW-1185">Reference proteome</keyword>